<feature type="signal peptide" evidence="1">
    <location>
        <begin position="1"/>
        <end position="23"/>
    </location>
</feature>
<dbReference type="InterPro" id="IPR000259">
    <property type="entry name" value="Adhesion_dom_fimbrial"/>
</dbReference>
<dbReference type="InterPro" id="IPR036937">
    <property type="entry name" value="Adhesion_dom_fimbrial_sf"/>
</dbReference>
<dbReference type="InterPro" id="IPR050263">
    <property type="entry name" value="Bact_Fimbrial_Adh_Pro"/>
</dbReference>
<organism evidence="3 4">
    <name type="scientific">Kluyvera genomosp. 3</name>
    <dbReference type="NCBI Taxonomy" id="2774055"/>
    <lineage>
        <taxon>Bacteria</taxon>
        <taxon>Pseudomonadati</taxon>
        <taxon>Pseudomonadota</taxon>
        <taxon>Gammaproteobacteria</taxon>
        <taxon>Enterobacterales</taxon>
        <taxon>Enterobacteriaceae</taxon>
        <taxon>Kluyvera</taxon>
    </lineage>
</organism>
<keyword evidence="4" id="KW-1185">Reference proteome</keyword>
<evidence type="ECO:0000259" key="2">
    <source>
        <dbReference type="Pfam" id="PF00419"/>
    </source>
</evidence>
<name>A0A6G9RQ51_9ENTR</name>
<dbReference type="KEGG" id="kgn:GY169_20755"/>
<sequence>MFRKTCLTVLATAAMLSGTNAFADPPTSGPFGQGTIFFHGTVTNSPCNIAPGDDALKVEFGQVSYRALKTADATTASQPIVIHLTDCSFDPDTASPVTRPEGLMSKVKVTFTGDATSNNKGYVNTGSATNVAVQLLKNDNSTPIPPGYVPTDADAQQLQPGNNELRFFARLLALGAATPGEVKSQVTYTLTYL</sequence>
<protein>
    <submittedName>
        <fullName evidence="3">Fimbrial protein</fullName>
    </submittedName>
</protein>
<proteinExistence type="predicted"/>
<dbReference type="Pfam" id="PF00419">
    <property type="entry name" value="Fimbrial"/>
    <property type="match status" value="1"/>
</dbReference>
<dbReference type="Gene3D" id="2.60.40.1090">
    <property type="entry name" value="Fimbrial-type adhesion domain"/>
    <property type="match status" value="1"/>
</dbReference>
<dbReference type="PANTHER" id="PTHR33420:SF11">
    <property type="entry name" value="FIMBRIAL-LIKE PROTEIN"/>
    <property type="match status" value="1"/>
</dbReference>
<accession>A0A6G9RQ51</accession>
<evidence type="ECO:0000256" key="1">
    <source>
        <dbReference type="SAM" id="SignalP"/>
    </source>
</evidence>
<dbReference type="GO" id="GO:0009289">
    <property type="term" value="C:pilus"/>
    <property type="evidence" value="ECO:0007669"/>
    <property type="project" value="InterPro"/>
</dbReference>
<keyword evidence="1" id="KW-0732">Signal</keyword>
<dbReference type="InterPro" id="IPR008966">
    <property type="entry name" value="Adhesion_dom_sf"/>
</dbReference>
<reference evidence="3 4" key="1">
    <citation type="submission" date="2020-02" db="EMBL/GenBank/DDBJ databases">
        <title>Whole genome PO2S7.</title>
        <authorList>
            <person name="Singha K.M."/>
        </authorList>
    </citation>
    <scope>NUCLEOTIDE SEQUENCE [LARGE SCALE GENOMIC DNA]</scope>
    <source>
        <strain evidence="3 4">PO2S7</strain>
    </source>
</reference>
<dbReference type="AlphaFoldDB" id="A0A6G9RQ51"/>
<gene>
    <name evidence="3" type="ORF">GY169_20755</name>
</gene>
<feature type="chain" id="PRO_5026161895" evidence="1">
    <location>
        <begin position="24"/>
        <end position="193"/>
    </location>
</feature>
<dbReference type="GO" id="GO:0043709">
    <property type="term" value="P:cell adhesion involved in single-species biofilm formation"/>
    <property type="evidence" value="ECO:0007669"/>
    <property type="project" value="TreeGrafter"/>
</dbReference>
<dbReference type="SUPFAM" id="SSF49401">
    <property type="entry name" value="Bacterial adhesins"/>
    <property type="match status" value="1"/>
</dbReference>
<dbReference type="RefSeq" id="WP_013367819.1">
    <property type="nucleotide sequence ID" value="NZ_CP050321.1"/>
</dbReference>
<evidence type="ECO:0000313" key="4">
    <source>
        <dbReference type="Proteomes" id="UP000503580"/>
    </source>
</evidence>
<dbReference type="EMBL" id="CP050321">
    <property type="protein sequence ID" value="QIR29084.1"/>
    <property type="molecule type" value="Genomic_DNA"/>
</dbReference>
<dbReference type="PANTHER" id="PTHR33420">
    <property type="entry name" value="FIMBRIAL SUBUNIT ELFA-RELATED"/>
    <property type="match status" value="1"/>
</dbReference>
<dbReference type="Proteomes" id="UP000503580">
    <property type="component" value="Chromosome"/>
</dbReference>
<feature type="domain" description="Fimbrial-type adhesion" evidence="2">
    <location>
        <begin position="38"/>
        <end position="192"/>
    </location>
</feature>
<evidence type="ECO:0000313" key="3">
    <source>
        <dbReference type="EMBL" id="QIR29084.1"/>
    </source>
</evidence>